<dbReference type="SMART" id="SM00347">
    <property type="entry name" value="HTH_MARR"/>
    <property type="match status" value="1"/>
</dbReference>
<proteinExistence type="predicted"/>
<evidence type="ECO:0000256" key="3">
    <source>
        <dbReference type="ARBA" id="ARBA00023163"/>
    </source>
</evidence>
<dbReference type="Proteomes" id="UP000440004">
    <property type="component" value="Unassembled WGS sequence"/>
</dbReference>
<dbReference type="InterPro" id="IPR000835">
    <property type="entry name" value="HTH_MarR-typ"/>
</dbReference>
<comment type="caution">
    <text evidence="5">The sequence shown here is derived from an EMBL/GenBank/DDBJ whole genome shotgun (WGS) entry which is preliminary data.</text>
</comment>
<dbReference type="EMBL" id="WHNX01000008">
    <property type="protein sequence ID" value="MPW25464.1"/>
    <property type="molecule type" value="Genomic_DNA"/>
</dbReference>
<evidence type="ECO:0000313" key="6">
    <source>
        <dbReference type="Proteomes" id="UP000440004"/>
    </source>
</evidence>
<evidence type="ECO:0000256" key="2">
    <source>
        <dbReference type="ARBA" id="ARBA00023125"/>
    </source>
</evidence>
<reference evidence="5 6" key="1">
    <citation type="submission" date="2019-10" db="EMBL/GenBank/DDBJ databases">
        <title>Alkalibaculum tamaniensis sp.nov., a new alkaliphilic acetogen, isolated on methoxylated aromatics from a mud volcano.</title>
        <authorList>
            <person name="Khomyakova M.A."/>
            <person name="Merkel A.Y."/>
            <person name="Bonch-Osmolovskaya E.A."/>
            <person name="Slobodkin A.I."/>
        </authorList>
    </citation>
    <scope>NUCLEOTIDE SEQUENCE [LARGE SCALE GENOMIC DNA]</scope>
    <source>
        <strain evidence="5 6">M08DMB</strain>
    </source>
</reference>
<dbReference type="RefSeq" id="WP_152802981.1">
    <property type="nucleotide sequence ID" value="NZ_WHNX01000008.1"/>
</dbReference>
<keyword evidence="6" id="KW-1185">Reference proteome</keyword>
<keyword evidence="3" id="KW-0804">Transcription</keyword>
<dbReference type="PANTHER" id="PTHR42756:SF1">
    <property type="entry name" value="TRANSCRIPTIONAL REPRESSOR OF EMRAB OPERON"/>
    <property type="match status" value="1"/>
</dbReference>
<dbReference type="GO" id="GO:0003677">
    <property type="term" value="F:DNA binding"/>
    <property type="evidence" value="ECO:0007669"/>
    <property type="project" value="UniProtKB-KW"/>
</dbReference>
<dbReference type="PROSITE" id="PS50995">
    <property type="entry name" value="HTH_MARR_2"/>
    <property type="match status" value="1"/>
</dbReference>
<dbReference type="PANTHER" id="PTHR42756">
    <property type="entry name" value="TRANSCRIPTIONAL REGULATOR, MARR"/>
    <property type="match status" value="1"/>
</dbReference>
<dbReference type="SUPFAM" id="SSF46785">
    <property type="entry name" value="Winged helix' DNA-binding domain"/>
    <property type="match status" value="1"/>
</dbReference>
<evidence type="ECO:0000256" key="1">
    <source>
        <dbReference type="ARBA" id="ARBA00023015"/>
    </source>
</evidence>
<protein>
    <submittedName>
        <fullName evidence="5">Winged helix DNA-binding protein</fullName>
    </submittedName>
</protein>
<dbReference type="Gene3D" id="1.10.10.10">
    <property type="entry name" value="Winged helix-like DNA-binding domain superfamily/Winged helix DNA-binding domain"/>
    <property type="match status" value="1"/>
</dbReference>
<organism evidence="5 6">
    <name type="scientific">Alkalibaculum sporogenes</name>
    <dbReference type="NCBI Taxonomy" id="2655001"/>
    <lineage>
        <taxon>Bacteria</taxon>
        <taxon>Bacillati</taxon>
        <taxon>Bacillota</taxon>
        <taxon>Clostridia</taxon>
        <taxon>Eubacteriales</taxon>
        <taxon>Eubacteriaceae</taxon>
        <taxon>Alkalibaculum</taxon>
    </lineage>
</organism>
<evidence type="ECO:0000259" key="4">
    <source>
        <dbReference type="PROSITE" id="PS50995"/>
    </source>
</evidence>
<dbReference type="InterPro" id="IPR036390">
    <property type="entry name" value="WH_DNA-bd_sf"/>
</dbReference>
<keyword evidence="1" id="KW-0805">Transcription regulation</keyword>
<dbReference type="InterPro" id="IPR023187">
    <property type="entry name" value="Tscrpt_reg_MarR-type_CS"/>
</dbReference>
<name>A0A6A7K7S8_9FIRM</name>
<sequence>MTNTIEEQLMQLNQFYKENEEIYHGLATYFGLSDSSLWLLYSLHEATVPYTQAEICSTWSISKQTIHSALKGLETGGYIQMEYSIQNRKSKQIILTSAGKILVQKTVGRIVEAEKLALCGLSDDERILLVSLSQRHLECLKREMKQITESDILSDDL</sequence>
<dbReference type="InterPro" id="IPR036388">
    <property type="entry name" value="WH-like_DNA-bd_sf"/>
</dbReference>
<accession>A0A6A7K7S8</accession>
<gene>
    <name evidence="5" type="ORF">GC105_06655</name>
</gene>
<feature type="domain" description="HTH marR-type" evidence="4">
    <location>
        <begin position="2"/>
        <end position="138"/>
    </location>
</feature>
<dbReference type="GO" id="GO:0003700">
    <property type="term" value="F:DNA-binding transcription factor activity"/>
    <property type="evidence" value="ECO:0007669"/>
    <property type="project" value="InterPro"/>
</dbReference>
<dbReference type="PROSITE" id="PS01117">
    <property type="entry name" value="HTH_MARR_1"/>
    <property type="match status" value="1"/>
</dbReference>
<evidence type="ECO:0000313" key="5">
    <source>
        <dbReference type="EMBL" id="MPW25464.1"/>
    </source>
</evidence>
<dbReference type="Pfam" id="PF12802">
    <property type="entry name" value="MarR_2"/>
    <property type="match status" value="1"/>
</dbReference>
<dbReference type="AlphaFoldDB" id="A0A6A7K7S8"/>
<keyword evidence="2 5" id="KW-0238">DNA-binding</keyword>